<evidence type="ECO:0000313" key="1">
    <source>
        <dbReference type="EMBL" id="KAJ7365263.1"/>
    </source>
</evidence>
<dbReference type="AlphaFoldDB" id="A0A9X0CNL0"/>
<dbReference type="EMBL" id="MU827303">
    <property type="protein sequence ID" value="KAJ7365263.1"/>
    <property type="molecule type" value="Genomic_DNA"/>
</dbReference>
<gene>
    <name evidence="1" type="ORF">OS493_005360</name>
</gene>
<dbReference type="Proteomes" id="UP001163046">
    <property type="component" value="Unassembled WGS sequence"/>
</dbReference>
<dbReference type="OrthoDB" id="10271426at2759"/>
<evidence type="ECO:0000313" key="2">
    <source>
        <dbReference type="Proteomes" id="UP001163046"/>
    </source>
</evidence>
<protein>
    <submittedName>
        <fullName evidence="1">Uncharacterized protein</fullName>
    </submittedName>
</protein>
<sequence>MMGMMTCVQGYLVYKHWKGERVKPTYEEIYTKGPVIMKMEEYLITILSSSFFTRKRKDPFKEDEDQ</sequence>
<accession>A0A9X0CNL0</accession>
<reference evidence="1" key="1">
    <citation type="submission" date="2023-01" db="EMBL/GenBank/DDBJ databases">
        <title>Genome assembly of the deep-sea coral Lophelia pertusa.</title>
        <authorList>
            <person name="Herrera S."/>
            <person name="Cordes E."/>
        </authorList>
    </citation>
    <scope>NUCLEOTIDE SEQUENCE</scope>
    <source>
        <strain evidence="1">USNM1676648</strain>
        <tissue evidence="1">Polyp</tissue>
    </source>
</reference>
<organism evidence="1 2">
    <name type="scientific">Desmophyllum pertusum</name>
    <dbReference type="NCBI Taxonomy" id="174260"/>
    <lineage>
        <taxon>Eukaryota</taxon>
        <taxon>Metazoa</taxon>
        <taxon>Cnidaria</taxon>
        <taxon>Anthozoa</taxon>
        <taxon>Hexacorallia</taxon>
        <taxon>Scleractinia</taxon>
        <taxon>Caryophylliina</taxon>
        <taxon>Caryophylliidae</taxon>
        <taxon>Desmophyllum</taxon>
    </lineage>
</organism>
<keyword evidence="2" id="KW-1185">Reference proteome</keyword>
<name>A0A9X0CNL0_9CNID</name>
<comment type="caution">
    <text evidence="1">The sequence shown here is derived from an EMBL/GenBank/DDBJ whole genome shotgun (WGS) entry which is preliminary data.</text>
</comment>
<proteinExistence type="predicted"/>